<evidence type="ECO:0000313" key="8">
    <source>
        <dbReference type="EMBL" id="CAG5132654.1"/>
    </source>
</evidence>
<evidence type="ECO:0000256" key="2">
    <source>
        <dbReference type="ARBA" id="ARBA00022645"/>
    </source>
</evidence>
<organism evidence="8 9">
    <name type="scientific">Candidula unifasciata</name>
    <dbReference type="NCBI Taxonomy" id="100452"/>
    <lineage>
        <taxon>Eukaryota</taxon>
        <taxon>Metazoa</taxon>
        <taxon>Spiralia</taxon>
        <taxon>Lophotrochozoa</taxon>
        <taxon>Mollusca</taxon>
        <taxon>Gastropoda</taxon>
        <taxon>Heterobranchia</taxon>
        <taxon>Euthyneura</taxon>
        <taxon>Panpulmonata</taxon>
        <taxon>Eupulmonata</taxon>
        <taxon>Stylommatophora</taxon>
        <taxon>Helicina</taxon>
        <taxon>Helicoidea</taxon>
        <taxon>Geomitridae</taxon>
        <taxon>Candidula</taxon>
    </lineage>
</organism>
<sequence>MDLLALIVMAANIFTAASVPTTASTHESLFLTPLLDQGNIHAAKERSRVAEDTIHNIPASHSGFITVDKELGNHLFFWYFPSQLNASAPLLLWLNGGPAVSSMVGLFWEHGPMEAKMTEEGVELTHRNYTWVGPFSVVYVDNPVGTGYSFSDQGEAGYKATQDGYTADLYSFVLQFFKMFPEHKRRDFYLSGQSYAGKYVPALAYKIHQKNENETNKIPLRGIILGGPYFDPRTQHPAYFSHLYSLGVISKADSLIYRNELFDLHRQFRSGKHTNTTWFEITDTILRYNEIPLQSFDNYVSKQNVEYSTVTAAMMLPEIQRALNVGNNHTFVFPNLNLMNEFIPDFFASSIRKMAFILNNYKVLIFNGDYDLVTSSAVVEAALLATPWLKQNDYRESRRTFWTEDDRLKGFFSQTGQFCRVVVHGAGHQVPHDMPDVSLEMVTHFLQDGCIKLNHNTTSS</sequence>
<dbReference type="GO" id="GO:0006508">
    <property type="term" value="P:proteolysis"/>
    <property type="evidence" value="ECO:0007669"/>
    <property type="project" value="UniProtKB-KW"/>
</dbReference>
<evidence type="ECO:0000256" key="1">
    <source>
        <dbReference type="ARBA" id="ARBA00009431"/>
    </source>
</evidence>
<keyword evidence="2" id="KW-0121">Carboxypeptidase</keyword>
<dbReference type="Gene3D" id="3.40.50.1820">
    <property type="entry name" value="alpha/beta hydrolase"/>
    <property type="match status" value="1"/>
</dbReference>
<evidence type="ECO:0000256" key="3">
    <source>
        <dbReference type="ARBA" id="ARBA00022670"/>
    </source>
</evidence>
<dbReference type="GO" id="GO:0004185">
    <property type="term" value="F:serine-type carboxypeptidase activity"/>
    <property type="evidence" value="ECO:0007669"/>
    <property type="project" value="InterPro"/>
</dbReference>
<dbReference type="PANTHER" id="PTHR11802">
    <property type="entry name" value="SERINE PROTEASE FAMILY S10 SERINE CARBOXYPEPTIDASE"/>
    <property type="match status" value="1"/>
</dbReference>
<evidence type="ECO:0000256" key="6">
    <source>
        <dbReference type="ARBA" id="ARBA00023180"/>
    </source>
</evidence>
<keyword evidence="9" id="KW-1185">Reference proteome</keyword>
<gene>
    <name evidence="8" type="ORF">CUNI_LOCUS18212</name>
</gene>
<keyword evidence="5" id="KW-0378">Hydrolase</keyword>
<feature type="signal peptide" evidence="7">
    <location>
        <begin position="1"/>
        <end position="18"/>
    </location>
</feature>
<dbReference type="OrthoDB" id="443318at2759"/>
<protein>
    <recommendedName>
        <fullName evidence="10">Serine carboxypeptidase</fullName>
    </recommendedName>
</protein>
<dbReference type="EMBL" id="CAJHNH020005556">
    <property type="protein sequence ID" value="CAG5132654.1"/>
    <property type="molecule type" value="Genomic_DNA"/>
</dbReference>
<dbReference type="PRINTS" id="PR00724">
    <property type="entry name" value="CRBOXYPTASEC"/>
</dbReference>
<dbReference type="Pfam" id="PF00450">
    <property type="entry name" value="Peptidase_S10"/>
    <property type="match status" value="1"/>
</dbReference>
<proteinExistence type="inferred from homology"/>
<dbReference type="Proteomes" id="UP000678393">
    <property type="component" value="Unassembled WGS sequence"/>
</dbReference>
<evidence type="ECO:0008006" key="10">
    <source>
        <dbReference type="Google" id="ProtNLM"/>
    </source>
</evidence>
<accession>A0A8S3ZTK2</accession>
<evidence type="ECO:0000256" key="7">
    <source>
        <dbReference type="SAM" id="SignalP"/>
    </source>
</evidence>
<dbReference type="AlphaFoldDB" id="A0A8S3ZTK2"/>
<name>A0A8S3ZTK2_9EUPU</name>
<comment type="similarity">
    <text evidence="1">Belongs to the peptidase S10 family.</text>
</comment>
<dbReference type="SUPFAM" id="SSF53474">
    <property type="entry name" value="alpha/beta-Hydrolases"/>
    <property type="match status" value="1"/>
</dbReference>
<keyword evidence="3" id="KW-0645">Protease</keyword>
<keyword evidence="6" id="KW-0325">Glycoprotein</keyword>
<evidence type="ECO:0000256" key="5">
    <source>
        <dbReference type="ARBA" id="ARBA00022801"/>
    </source>
</evidence>
<dbReference type="PROSITE" id="PS00560">
    <property type="entry name" value="CARBOXYPEPT_SER_HIS"/>
    <property type="match status" value="1"/>
</dbReference>
<reference evidence="8" key="1">
    <citation type="submission" date="2021-04" db="EMBL/GenBank/DDBJ databases">
        <authorList>
            <consortium name="Molecular Ecology Group"/>
        </authorList>
    </citation>
    <scope>NUCLEOTIDE SEQUENCE</scope>
</reference>
<dbReference type="InterPro" id="IPR033124">
    <property type="entry name" value="Ser_caboxypep_his_AS"/>
</dbReference>
<evidence type="ECO:0000313" key="9">
    <source>
        <dbReference type="Proteomes" id="UP000678393"/>
    </source>
</evidence>
<keyword evidence="4 7" id="KW-0732">Signal</keyword>
<comment type="caution">
    <text evidence="8">The sequence shown here is derived from an EMBL/GenBank/DDBJ whole genome shotgun (WGS) entry which is preliminary data.</text>
</comment>
<dbReference type="InterPro" id="IPR001563">
    <property type="entry name" value="Peptidase_S10"/>
</dbReference>
<dbReference type="InterPro" id="IPR029058">
    <property type="entry name" value="AB_hydrolase_fold"/>
</dbReference>
<dbReference type="PANTHER" id="PTHR11802:SF472">
    <property type="entry name" value="SERINE CARBOXYPEPTIDASE CPVL-RELATED"/>
    <property type="match status" value="1"/>
</dbReference>
<feature type="chain" id="PRO_5035730456" description="Serine carboxypeptidase" evidence="7">
    <location>
        <begin position="19"/>
        <end position="460"/>
    </location>
</feature>
<evidence type="ECO:0000256" key="4">
    <source>
        <dbReference type="ARBA" id="ARBA00022729"/>
    </source>
</evidence>